<evidence type="ECO:0000313" key="6">
    <source>
        <dbReference type="Proteomes" id="UP000054270"/>
    </source>
</evidence>
<protein>
    <recommendedName>
        <fullName evidence="3">Putative gamma-glutamylcyclotransferase</fullName>
    </recommendedName>
</protein>
<evidence type="ECO:0000259" key="4">
    <source>
        <dbReference type="Pfam" id="PF06094"/>
    </source>
</evidence>
<evidence type="ECO:0000313" key="5">
    <source>
        <dbReference type="EMBL" id="KJA22919.1"/>
    </source>
</evidence>
<dbReference type="OMA" id="RSSHCIG"/>
<evidence type="ECO:0000256" key="2">
    <source>
        <dbReference type="ARBA" id="ARBA00022679"/>
    </source>
</evidence>
<feature type="domain" description="Gamma-glutamylcyclotransferase AIG2-like" evidence="4">
    <location>
        <begin position="7"/>
        <end position="94"/>
    </location>
</feature>
<dbReference type="Proteomes" id="UP000054270">
    <property type="component" value="Unassembled WGS sequence"/>
</dbReference>
<dbReference type="CDD" id="cd06661">
    <property type="entry name" value="GGCT_like"/>
    <property type="match status" value="1"/>
</dbReference>
<dbReference type="Gene3D" id="3.10.490.10">
    <property type="entry name" value="Gamma-glutamyl cyclotransferase-like"/>
    <property type="match status" value="1"/>
</dbReference>
<organism evidence="5 6">
    <name type="scientific">Hypholoma sublateritium (strain FD-334 SS-4)</name>
    <dbReference type="NCBI Taxonomy" id="945553"/>
    <lineage>
        <taxon>Eukaryota</taxon>
        <taxon>Fungi</taxon>
        <taxon>Dikarya</taxon>
        <taxon>Basidiomycota</taxon>
        <taxon>Agaricomycotina</taxon>
        <taxon>Agaricomycetes</taxon>
        <taxon>Agaricomycetidae</taxon>
        <taxon>Agaricales</taxon>
        <taxon>Agaricineae</taxon>
        <taxon>Strophariaceae</taxon>
        <taxon>Hypholoma</taxon>
    </lineage>
</organism>
<gene>
    <name evidence="5" type="ORF">HYPSUDRAFT_40404</name>
</gene>
<dbReference type="PANTHER" id="PTHR31544">
    <property type="entry name" value="AIG2-LIKE PROTEIN D"/>
    <property type="match status" value="1"/>
</dbReference>
<keyword evidence="6" id="KW-1185">Reference proteome</keyword>
<dbReference type="InterPro" id="IPR036568">
    <property type="entry name" value="GGCT-like_sf"/>
</dbReference>
<dbReference type="SUPFAM" id="SSF110857">
    <property type="entry name" value="Gamma-glutamyl cyclotransferase-like"/>
    <property type="match status" value="1"/>
</dbReference>
<name>A0A0D2NVR2_HYPSF</name>
<evidence type="ECO:0000256" key="3">
    <source>
        <dbReference type="ARBA" id="ARBA00030602"/>
    </source>
</evidence>
<sequence>MKEYTAFFYGTLMHPKILKAVIRNDGSHLRVCPAVILEYTRHKVKHADYPGVVPFQQGKKLFSHTLSQEERSVRGALVEGLTEKDIEYLDAFEGDVSSH</sequence>
<accession>A0A0D2NVR2</accession>
<evidence type="ECO:0000256" key="1">
    <source>
        <dbReference type="ARBA" id="ARBA00008861"/>
    </source>
</evidence>
<comment type="similarity">
    <text evidence="1">Belongs to the gamma-glutamylcyclotransferase family.</text>
</comment>
<dbReference type="PANTHER" id="PTHR31544:SF2">
    <property type="entry name" value="AIG2-LIKE PROTEIN D"/>
    <property type="match status" value="1"/>
</dbReference>
<dbReference type="GO" id="GO:0016740">
    <property type="term" value="F:transferase activity"/>
    <property type="evidence" value="ECO:0007669"/>
    <property type="project" value="UniProtKB-KW"/>
</dbReference>
<keyword evidence="2" id="KW-0808">Transferase</keyword>
<dbReference type="InterPro" id="IPR013024">
    <property type="entry name" value="GGCT-like"/>
</dbReference>
<dbReference type="EMBL" id="KN817546">
    <property type="protein sequence ID" value="KJA22919.1"/>
    <property type="molecule type" value="Genomic_DNA"/>
</dbReference>
<reference evidence="6" key="1">
    <citation type="submission" date="2014-04" db="EMBL/GenBank/DDBJ databases">
        <title>Evolutionary Origins and Diversification of the Mycorrhizal Mutualists.</title>
        <authorList>
            <consortium name="DOE Joint Genome Institute"/>
            <consortium name="Mycorrhizal Genomics Consortium"/>
            <person name="Kohler A."/>
            <person name="Kuo A."/>
            <person name="Nagy L.G."/>
            <person name="Floudas D."/>
            <person name="Copeland A."/>
            <person name="Barry K.W."/>
            <person name="Cichocki N."/>
            <person name="Veneault-Fourrey C."/>
            <person name="LaButti K."/>
            <person name="Lindquist E.A."/>
            <person name="Lipzen A."/>
            <person name="Lundell T."/>
            <person name="Morin E."/>
            <person name="Murat C."/>
            <person name="Riley R."/>
            <person name="Ohm R."/>
            <person name="Sun H."/>
            <person name="Tunlid A."/>
            <person name="Henrissat B."/>
            <person name="Grigoriev I.V."/>
            <person name="Hibbett D.S."/>
            <person name="Martin F."/>
        </authorList>
    </citation>
    <scope>NUCLEOTIDE SEQUENCE [LARGE SCALE GENOMIC DNA]</scope>
    <source>
        <strain evidence="6">FD-334 SS-4</strain>
    </source>
</reference>
<dbReference type="InterPro" id="IPR009288">
    <property type="entry name" value="AIG2-like_dom"/>
</dbReference>
<dbReference type="InterPro" id="IPR045038">
    <property type="entry name" value="AIG2-like"/>
</dbReference>
<dbReference type="AlphaFoldDB" id="A0A0D2NVR2"/>
<proteinExistence type="inferred from homology"/>
<dbReference type="Pfam" id="PF06094">
    <property type="entry name" value="GGACT"/>
    <property type="match status" value="1"/>
</dbReference>
<dbReference type="OrthoDB" id="1044435at2759"/>